<organism evidence="1 2">
    <name type="scientific">Stichopus japonicus</name>
    <name type="common">Sea cucumber</name>
    <dbReference type="NCBI Taxonomy" id="307972"/>
    <lineage>
        <taxon>Eukaryota</taxon>
        <taxon>Metazoa</taxon>
        <taxon>Echinodermata</taxon>
        <taxon>Eleutherozoa</taxon>
        <taxon>Echinozoa</taxon>
        <taxon>Holothuroidea</taxon>
        <taxon>Aspidochirotacea</taxon>
        <taxon>Aspidochirotida</taxon>
        <taxon>Stichopodidae</taxon>
        <taxon>Apostichopus</taxon>
    </lineage>
</organism>
<protein>
    <submittedName>
        <fullName evidence="1">Uncharacterized protein</fullName>
    </submittedName>
</protein>
<dbReference type="AlphaFoldDB" id="A0A2G8JXU7"/>
<sequence>MGNDASHLSQVTTNVTSVSPPISQVPSFNGCSPNTNQRTNSYSGKSDTVYLPGFECLVNLESFTISQDFSTCRFSPWKKFQVTDKNNETVLVVTDLTRHCEESENVVPRLECTDVYERPLFKLSRFTPKSSPLDSPSDHELLGYIQESGSNFKVLSSKQQEVLNALTKSDSKITTIMKGNETEAVGSLSRHDGDKITGHIAKDLDIALKACILARAIDSLLGKSRFF</sequence>
<name>A0A2G8JXU7_STIJA</name>
<dbReference type="EMBL" id="MRZV01001113">
    <property type="protein sequence ID" value="PIK40515.1"/>
    <property type="molecule type" value="Genomic_DNA"/>
</dbReference>
<gene>
    <name evidence="1" type="ORF">BSL78_22635</name>
</gene>
<evidence type="ECO:0000313" key="2">
    <source>
        <dbReference type="Proteomes" id="UP000230750"/>
    </source>
</evidence>
<dbReference type="Proteomes" id="UP000230750">
    <property type="component" value="Unassembled WGS sequence"/>
</dbReference>
<proteinExistence type="predicted"/>
<keyword evidence="2" id="KW-1185">Reference proteome</keyword>
<comment type="caution">
    <text evidence="1">The sequence shown here is derived from an EMBL/GenBank/DDBJ whole genome shotgun (WGS) entry which is preliminary data.</text>
</comment>
<evidence type="ECO:0000313" key="1">
    <source>
        <dbReference type="EMBL" id="PIK40515.1"/>
    </source>
</evidence>
<accession>A0A2G8JXU7</accession>
<reference evidence="1 2" key="1">
    <citation type="journal article" date="2017" name="PLoS Biol.">
        <title>The sea cucumber genome provides insights into morphological evolution and visceral regeneration.</title>
        <authorList>
            <person name="Zhang X."/>
            <person name="Sun L."/>
            <person name="Yuan J."/>
            <person name="Sun Y."/>
            <person name="Gao Y."/>
            <person name="Zhang L."/>
            <person name="Li S."/>
            <person name="Dai H."/>
            <person name="Hamel J.F."/>
            <person name="Liu C."/>
            <person name="Yu Y."/>
            <person name="Liu S."/>
            <person name="Lin W."/>
            <person name="Guo K."/>
            <person name="Jin S."/>
            <person name="Xu P."/>
            <person name="Storey K.B."/>
            <person name="Huan P."/>
            <person name="Zhang T."/>
            <person name="Zhou Y."/>
            <person name="Zhang J."/>
            <person name="Lin C."/>
            <person name="Li X."/>
            <person name="Xing L."/>
            <person name="Huo D."/>
            <person name="Sun M."/>
            <person name="Wang L."/>
            <person name="Mercier A."/>
            <person name="Li F."/>
            <person name="Yang H."/>
            <person name="Xiang J."/>
        </authorList>
    </citation>
    <scope>NUCLEOTIDE SEQUENCE [LARGE SCALE GENOMIC DNA]</scope>
    <source>
        <strain evidence="1">Shaxun</strain>
        <tissue evidence="1">Muscle</tissue>
    </source>
</reference>